<dbReference type="InterPro" id="IPR003004">
    <property type="entry name" value="GspF/PilC"/>
</dbReference>
<keyword evidence="11" id="KW-1185">Reference proteome</keyword>
<organism evidence="10 11">
    <name type="scientific">Pseudomonas coleopterorum</name>
    <dbReference type="NCBI Taxonomy" id="1605838"/>
    <lineage>
        <taxon>Bacteria</taxon>
        <taxon>Pseudomonadati</taxon>
        <taxon>Pseudomonadota</taxon>
        <taxon>Gammaproteobacteria</taxon>
        <taxon>Pseudomonadales</taxon>
        <taxon>Pseudomonadaceae</taxon>
        <taxon>Pseudomonas</taxon>
    </lineage>
</organism>
<proteinExistence type="inferred from homology"/>
<evidence type="ECO:0000259" key="9">
    <source>
        <dbReference type="Pfam" id="PF00482"/>
    </source>
</evidence>
<gene>
    <name evidence="10" type="ORF">IFT38_15205</name>
</gene>
<feature type="domain" description="Type II secretion system protein GspF" evidence="9">
    <location>
        <begin position="270"/>
        <end position="392"/>
    </location>
</feature>
<evidence type="ECO:0000256" key="7">
    <source>
        <dbReference type="ARBA" id="ARBA00023136"/>
    </source>
</evidence>
<protein>
    <submittedName>
        <fullName evidence="10">Type II secretion system F family protein</fullName>
    </submittedName>
</protein>
<dbReference type="PANTHER" id="PTHR30012">
    <property type="entry name" value="GENERAL SECRETION PATHWAY PROTEIN"/>
    <property type="match status" value="1"/>
</dbReference>
<accession>A0ABR9C2E7</accession>
<evidence type="ECO:0000313" key="10">
    <source>
        <dbReference type="EMBL" id="MBD8770893.1"/>
    </source>
</evidence>
<keyword evidence="7 8" id="KW-0472">Membrane</keyword>
<reference evidence="10 11" key="1">
    <citation type="journal article" date="2020" name="FEMS Microbiol. Ecol.">
        <title>Temporal dynamics of bacterial communities during seed development and maturation.</title>
        <authorList>
            <person name="Chesneau G."/>
            <person name="Torres-Cortes G."/>
            <person name="Briand M."/>
            <person name="Darrasse A."/>
            <person name="Preveaux A."/>
            <person name="Marais C."/>
            <person name="Jacques M.A."/>
            <person name="Shade A."/>
            <person name="Barret M."/>
        </authorList>
    </citation>
    <scope>NUCLEOTIDE SEQUENCE [LARGE SCALE GENOMIC DNA]</scope>
    <source>
        <strain evidence="10 11">CFBP13599</strain>
    </source>
</reference>
<dbReference type="RefSeq" id="WP_192068524.1">
    <property type="nucleotide sequence ID" value="NZ_JACYWY010000001.1"/>
</dbReference>
<keyword evidence="4" id="KW-0997">Cell inner membrane</keyword>
<evidence type="ECO:0000256" key="1">
    <source>
        <dbReference type="ARBA" id="ARBA00004429"/>
    </source>
</evidence>
<dbReference type="InterPro" id="IPR042094">
    <property type="entry name" value="T2SS_GspF_sf"/>
</dbReference>
<feature type="domain" description="Type II secretion system protein GspF" evidence="9">
    <location>
        <begin position="67"/>
        <end position="190"/>
    </location>
</feature>
<dbReference type="EMBL" id="JACYWZ010000006">
    <property type="protein sequence ID" value="MBD8770893.1"/>
    <property type="molecule type" value="Genomic_DNA"/>
</dbReference>
<dbReference type="Gene3D" id="1.20.81.30">
    <property type="entry name" value="Type II secretion system (T2SS), domain F"/>
    <property type="match status" value="2"/>
</dbReference>
<comment type="caution">
    <text evidence="10">The sequence shown here is derived from an EMBL/GenBank/DDBJ whole genome shotgun (WGS) entry which is preliminary data.</text>
</comment>
<feature type="transmembrane region" description="Helical" evidence="8">
    <location>
        <begin position="166"/>
        <end position="189"/>
    </location>
</feature>
<dbReference type="PRINTS" id="PR00812">
    <property type="entry name" value="BCTERIALGSPF"/>
</dbReference>
<dbReference type="Pfam" id="PF00482">
    <property type="entry name" value="T2SSF"/>
    <property type="match status" value="2"/>
</dbReference>
<evidence type="ECO:0000256" key="8">
    <source>
        <dbReference type="SAM" id="Phobius"/>
    </source>
</evidence>
<dbReference type="InterPro" id="IPR018076">
    <property type="entry name" value="T2SS_GspF_dom"/>
</dbReference>
<comment type="similarity">
    <text evidence="2">Belongs to the GSP F family.</text>
</comment>
<evidence type="ECO:0000256" key="3">
    <source>
        <dbReference type="ARBA" id="ARBA00022475"/>
    </source>
</evidence>
<feature type="transmembrane region" description="Helical" evidence="8">
    <location>
        <begin position="367"/>
        <end position="391"/>
    </location>
</feature>
<dbReference type="PANTHER" id="PTHR30012:SF7">
    <property type="entry name" value="PROTEIN TRANSPORT PROTEIN HOFC HOMOLOG"/>
    <property type="match status" value="1"/>
</dbReference>
<evidence type="ECO:0000256" key="4">
    <source>
        <dbReference type="ARBA" id="ARBA00022519"/>
    </source>
</evidence>
<name>A0ABR9C2E7_9PSED</name>
<evidence type="ECO:0000256" key="6">
    <source>
        <dbReference type="ARBA" id="ARBA00022989"/>
    </source>
</evidence>
<evidence type="ECO:0000313" key="11">
    <source>
        <dbReference type="Proteomes" id="UP000620025"/>
    </source>
</evidence>
<evidence type="ECO:0000256" key="2">
    <source>
        <dbReference type="ARBA" id="ARBA00005745"/>
    </source>
</evidence>
<keyword evidence="3" id="KW-1003">Cell membrane</keyword>
<keyword evidence="5 8" id="KW-0812">Transmembrane</keyword>
<keyword evidence="6 8" id="KW-1133">Transmembrane helix</keyword>
<feature type="transmembrane region" description="Helical" evidence="8">
    <location>
        <begin position="209"/>
        <end position="237"/>
    </location>
</feature>
<dbReference type="Proteomes" id="UP000620025">
    <property type="component" value="Unassembled WGS sequence"/>
</dbReference>
<comment type="subcellular location">
    <subcellularLocation>
        <location evidence="1">Cell inner membrane</location>
        <topology evidence="1">Multi-pass membrane protein</topology>
    </subcellularLocation>
</comment>
<sequence>MAHYRYSALNQDGGRERGRLEAADAEAAAQILHKRNWLVLELRASATSSFTTRAERPAMSVTALARFTQQLATLLGAGQDLQRALGAVLKQTTDVRQRALVETLRQQVKAGRPFSSVLEEQGRQFPTLYTALVRAGEAGGTLQQTLSQLTDYLERSEKLRGEVINALIYPAFLIVGVLGSLVLLLTYVVPQFVPIFRDLNVPLPLITEVILALGQGLAAHALALGAAVPLLAAAVTLSLRDPQRRVRIDARLLRGKVLGGLLQRIEVARFTRTLGTLLSNGVGLLQALVITQQVCGNRALRSQLASVTEAVKGGSTLVNGFGSAPLVPDLALQMIEVGEQAGQLDAMLLKVADIFDVEAKRSIDRMLAALVPTLTIVMAALVAVIMLAIMLPLMSLTSNI</sequence>
<evidence type="ECO:0000256" key="5">
    <source>
        <dbReference type="ARBA" id="ARBA00022692"/>
    </source>
</evidence>